<evidence type="ECO:0000256" key="2">
    <source>
        <dbReference type="SAM" id="SignalP"/>
    </source>
</evidence>
<sequence>MLKNIVPKFALISMGFLLLTLSGCQSFDSLTSIKLLSEQIQNADNIDDVKAIAKQAKTSKKLITADFKAIKALYEKLNKKVDEKWGKENSELPDKKKYVKYTNNYQARTIVDFDKGLVRVETLTTDSPLDALKKAVTTTLLTTADPSKTDIFSSSAPNIEGVPFLYPQVMDHDGKLVQYRWRAERYSNYLVSNKLQKSQENGKTVYAVEFKLVEQHEHLRQEKYSQYVIAAAKRYDLSPALIYGIIETESSFNPYAVSPANAYGLMQVVPATAGKDVYNLVKKKSGQPTKEVLFSPENNIDIGSAYLHILKTRYLVKVANKVSQEYSMISAYNGGTGNVLKTFDANRTIAMEKINKTSTSNVYKKLRYNHPKSESQKYLEKVTTAKKKYEQ</sequence>
<proteinExistence type="inferred from homology"/>
<dbReference type="GO" id="GO:0000270">
    <property type="term" value="P:peptidoglycan metabolic process"/>
    <property type="evidence" value="ECO:0007669"/>
    <property type="project" value="InterPro"/>
</dbReference>
<name>A0A934N1I6_9GAMM</name>
<dbReference type="PANTHER" id="PTHR37423">
    <property type="entry name" value="SOLUBLE LYTIC MUREIN TRANSGLYCOSYLASE-RELATED"/>
    <property type="match status" value="1"/>
</dbReference>
<dbReference type="InterPro" id="IPR008258">
    <property type="entry name" value="Transglycosylase_SLT_dom_1"/>
</dbReference>
<dbReference type="Proteomes" id="UP000628710">
    <property type="component" value="Unassembled WGS sequence"/>
</dbReference>
<dbReference type="EMBL" id="JAEMNX010000002">
    <property type="protein sequence ID" value="MBJ7536723.1"/>
    <property type="molecule type" value="Genomic_DNA"/>
</dbReference>
<dbReference type="PANTHER" id="PTHR37423:SF2">
    <property type="entry name" value="MEMBRANE-BOUND LYTIC MUREIN TRANSGLYCOSYLASE C"/>
    <property type="match status" value="1"/>
</dbReference>
<dbReference type="PROSITE" id="PS00922">
    <property type="entry name" value="TRANSGLYCOSYLASE"/>
    <property type="match status" value="1"/>
</dbReference>
<dbReference type="InterPro" id="IPR024570">
    <property type="entry name" value="Murein_transglycosylaseC_N"/>
</dbReference>
<dbReference type="Gene3D" id="1.10.530.10">
    <property type="match status" value="1"/>
</dbReference>
<dbReference type="GO" id="GO:0008933">
    <property type="term" value="F:peptidoglycan lytic transglycosylase activity"/>
    <property type="evidence" value="ECO:0007669"/>
    <property type="project" value="InterPro"/>
</dbReference>
<protein>
    <submittedName>
        <fullName evidence="5">DUF3393 domain-containing protein</fullName>
    </submittedName>
</protein>
<evidence type="ECO:0000259" key="3">
    <source>
        <dbReference type="Pfam" id="PF01464"/>
    </source>
</evidence>
<evidence type="ECO:0000259" key="4">
    <source>
        <dbReference type="Pfam" id="PF11873"/>
    </source>
</evidence>
<evidence type="ECO:0000313" key="5">
    <source>
        <dbReference type="EMBL" id="MBJ7536723.1"/>
    </source>
</evidence>
<dbReference type="Pfam" id="PF01464">
    <property type="entry name" value="SLT"/>
    <property type="match status" value="1"/>
</dbReference>
<dbReference type="InterPro" id="IPR023346">
    <property type="entry name" value="Lysozyme-like_dom_sf"/>
</dbReference>
<dbReference type="GO" id="GO:0016020">
    <property type="term" value="C:membrane"/>
    <property type="evidence" value="ECO:0007669"/>
    <property type="project" value="InterPro"/>
</dbReference>
<feature type="chain" id="PRO_5037772264" evidence="2">
    <location>
        <begin position="27"/>
        <end position="391"/>
    </location>
</feature>
<organism evidence="5 6">
    <name type="scientific">Marinomonas transparens</name>
    <dbReference type="NCBI Taxonomy" id="2795388"/>
    <lineage>
        <taxon>Bacteria</taxon>
        <taxon>Pseudomonadati</taxon>
        <taxon>Pseudomonadota</taxon>
        <taxon>Gammaproteobacteria</taxon>
        <taxon>Oceanospirillales</taxon>
        <taxon>Oceanospirillaceae</taxon>
        <taxon>Marinomonas</taxon>
    </lineage>
</organism>
<dbReference type="AlphaFoldDB" id="A0A934N1I6"/>
<feature type="domain" description="Murein transglycosylase-C N-terminal" evidence="4">
    <location>
        <begin position="65"/>
        <end position="223"/>
    </location>
</feature>
<feature type="domain" description="Transglycosylase SLT" evidence="3">
    <location>
        <begin position="227"/>
        <end position="350"/>
    </location>
</feature>
<keyword evidence="6" id="KW-1185">Reference proteome</keyword>
<gene>
    <name evidence="5" type="ORF">I8J31_03420</name>
</gene>
<dbReference type="PROSITE" id="PS51257">
    <property type="entry name" value="PROKAR_LIPOPROTEIN"/>
    <property type="match status" value="1"/>
</dbReference>
<evidence type="ECO:0000313" key="6">
    <source>
        <dbReference type="Proteomes" id="UP000628710"/>
    </source>
</evidence>
<reference evidence="5" key="1">
    <citation type="submission" date="2020-12" db="EMBL/GenBank/DDBJ databases">
        <title>Marinomonas arctica sp. nov., a psychrotolerant bacterium isolated from the Arctic.</title>
        <authorList>
            <person name="Zhang Y."/>
        </authorList>
    </citation>
    <scope>NUCLEOTIDE SEQUENCE</scope>
    <source>
        <strain evidence="5">C1424</strain>
    </source>
</reference>
<accession>A0A934N1I6</accession>
<dbReference type="RefSeq" id="WP_199466897.1">
    <property type="nucleotide sequence ID" value="NZ_JAEMNX010000002.1"/>
</dbReference>
<comment type="similarity">
    <text evidence="1">Belongs to the transglycosylase Slt family.</text>
</comment>
<evidence type="ECO:0000256" key="1">
    <source>
        <dbReference type="ARBA" id="ARBA00007734"/>
    </source>
</evidence>
<dbReference type="CDD" id="cd16893">
    <property type="entry name" value="LT_MltC_MltE"/>
    <property type="match status" value="1"/>
</dbReference>
<dbReference type="SUPFAM" id="SSF53955">
    <property type="entry name" value="Lysozyme-like"/>
    <property type="match status" value="1"/>
</dbReference>
<dbReference type="Pfam" id="PF11873">
    <property type="entry name" value="Mltc_N"/>
    <property type="match status" value="1"/>
</dbReference>
<comment type="caution">
    <text evidence="5">The sequence shown here is derived from an EMBL/GenBank/DDBJ whole genome shotgun (WGS) entry which is preliminary data.</text>
</comment>
<feature type="signal peptide" evidence="2">
    <location>
        <begin position="1"/>
        <end position="26"/>
    </location>
</feature>
<keyword evidence="2" id="KW-0732">Signal</keyword>
<dbReference type="InterPro" id="IPR000189">
    <property type="entry name" value="Transglyc_AS"/>
</dbReference>